<dbReference type="AlphaFoldDB" id="A0AAD9XC46"/>
<comment type="caution">
    <text evidence="2">The sequence shown here is derived from an EMBL/GenBank/DDBJ whole genome shotgun (WGS) entry which is preliminary data.</text>
</comment>
<sequence length="155" mass="18380">MFNASNPLVYSRFIFEMARIPLYTRGLDALNIQKVGLLEMARIPLKKRSARLKKREREEQQEEVKAYVLTKEETILVYRRKSQKEEDYASWPIMLEAPFKQWKTEVLKTNLGEEGQEKEVRKQIREEERKDTDSAERKGKLKGVLKLGVSVRYMQ</sequence>
<accession>A0AAD9XC46</accession>
<dbReference type="Proteomes" id="UP001280121">
    <property type="component" value="Unassembled WGS sequence"/>
</dbReference>
<evidence type="ECO:0000313" key="2">
    <source>
        <dbReference type="EMBL" id="KAK2656775.1"/>
    </source>
</evidence>
<feature type="region of interest" description="Disordered" evidence="1">
    <location>
        <begin position="114"/>
        <end position="137"/>
    </location>
</feature>
<organism evidence="2 3">
    <name type="scientific">Dipteronia dyeriana</name>
    <dbReference type="NCBI Taxonomy" id="168575"/>
    <lineage>
        <taxon>Eukaryota</taxon>
        <taxon>Viridiplantae</taxon>
        <taxon>Streptophyta</taxon>
        <taxon>Embryophyta</taxon>
        <taxon>Tracheophyta</taxon>
        <taxon>Spermatophyta</taxon>
        <taxon>Magnoliopsida</taxon>
        <taxon>eudicotyledons</taxon>
        <taxon>Gunneridae</taxon>
        <taxon>Pentapetalae</taxon>
        <taxon>rosids</taxon>
        <taxon>malvids</taxon>
        <taxon>Sapindales</taxon>
        <taxon>Sapindaceae</taxon>
        <taxon>Hippocastanoideae</taxon>
        <taxon>Acereae</taxon>
        <taxon>Dipteronia</taxon>
    </lineage>
</organism>
<name>A0AAD9XC46_9ROSI</name>
<dbReference type="EMBL" id="JANJYI010000003">
    <property type="protein sequence ID" value="KAK2656775.1"/>
    <property type="molecule type" value="Genomic_DNA"/>
</dbReference>
<evidence type="ECO:0000313" key="3">
    <source>
        <dbReference type="Proteomes" id="UP001280121"/>
    </source>
</evidence>
<feature type="compositionally biased region" description="Basic and acidic residues" evidence="1">
    <location>
        <begin position="115"/>
        <end position="137"/>
    </location>
</feature>
<reference evidence="2" key="1">
    <citation type="journal article" date="2023" name="Plant J.">
        <title>Genome sequences and population genomics provide insights into the demographic history, inbreeding, and mutation load of two 'living fossil' tree species of Dipteronia.</title>
        <authorList>
            <person name="Feng Y."/>
            <person name="Comes H.P."/>
            <person name="Chen J."/>
            <person name="Zhu S."/>
            <person name="Lu R."/>
            <person name="Zhang X."/>
            <person name="Li P."/>
            <person name="Qiu J."/>
            <person name="Olsen K.M."/>
            <person name="Qiu Y."/>
        </authorList>
    </citation>
    <scope>NUCLEOTIDE SEQUENCE</scope>
    <source>
        <strain evidence="2">KIB01</strain>
    </source>
</reference>
<keyword evidence="3" id="KW-1185">Reference proteome</keyword>
<gene>
    <name evidence="2" type="ORF">Ddye_009827</name>
</gene>
<proteinExistence type="predicted"/>
<protein>
    <submittedName>
        <fullName evidence="2">Uncharacterized protein</fullName>
    </submittedName>
</protein>
<evidence type="ECO:0000256" key="1">
    <source>
        <dbReference type="SAM" id="MobiDB-lite"/>
    </source>
</evidence>